<dbReference type="Pfam" id="PF00733">
    <property type="entry name" value="Asn_synthase"/>
    <property type="match status" value="1"/>
</dbReference>
<dbReference type="InterPro" id="IPR014729">
    <property type="entry name" value="Rossmann-like_a/b/a_fold"/>
</dbReference>
<protein>
    <submittedName>
        <fullName evidence="2">Asparagine synthase-related protein</fullName>
    </submittedName>
</protein>
<evidence type="ECO:0000313" key="3">
    <source>
        <dbReference type="Proteomes" id="UP001596152"/>
    </source>
</evidence>
<feature type="domain" description="Asparagine synthetase" evidence="1">
    <location>
        <begin position="224"/>
        <end position="559"/>
    </location>
</feature>
<organism evidence="2 3">
    <name type="scientific">Brevundimonas staleyi</name>
    <dbReference type="NCBI Taxonomy" id="74326"/>
    <lineage>
        <taxon>Bacteria</taxon>
        <taxon>Pseudomonadati</taxon>
        <taxon>Pseudomonadota</taxon>
        <taxon>Alphaproteobacteria</taxon>
        <taxon>Caulobacterales</taxon>
        <taxon>Caulobacteraceae</taxon>
        <taxon>Brevundimonas</taxon>
    </lineage>
</organism>
<sequence length="593" mass="63106">MTPPGPAEVGYVVIRLPSDPAAGAALDHALGTLEALGWREAARSGRIAVWLGPDSRLAVRRWGDSGIAIGSVVSGGRSALPPPPFDIEPVQTTAERVVRQAWGRYLLVWSTPDGSLHVLRDPSGALDAVQWAAKGAVLVSGDPPEALDGWLPRDIAIDWPRLGNMVSHPALACDRLALTGLVPIPPGVVLSVGADDTVAQTAVWSPARAAGRIAARADQTPEALRAVVEAAVAGLTLGHDRLVGEISGGLDSAIVAATATPHLGDRAPVWLNYRADDPESDERRYARDLAALHGLDLRDRPKPVVALTAGQLTELGRALRPALQGLDPAYDADMAGFARRIGATGLLTGHGGDAVFFQNPTPLIVADRVARLGLSGLDPSFLLPMARWTRSSLWALLGVGLRQRLGLPPAPGLRADPYADRSERHVWLGGLEDLPLAKRGQIAQLVNCQLFFGDCLRARAVDLLHPLLSQPVVEHGLALPADVATAGGQDRALARRAFADRLPTSILQRQGKGEMSTFYGLTVRASLPLLGDWLEGGRLRAQGILTPEALSPLLDPDRLIWSGDYNVLLILSALESWARYWASRLARRPVASL</sequence>
<evidence type="ECO:0000259" key="1">
    <source>
        <dbReference type="Pfam" id="PF00733"/>
    </source>
</evidence>
<comment type="caution">
    <text evidence="2">The sequence shown here is derived from an EMBL/GenBank/DDBJ whole genome shotgun (WGS) entry which is preliminary data.</text>
</comment>
<dbReference type="InterPro" id="IPR001962">
    <property type="entry name" value="Asn_synthase"/>
</dbReference>
<dbReference type="EMBL" id="JBHSLF010000050">
    <property type="protein sequence ID" value="MFC5345533.1"/>
    <property type="molecule type" value="Genomic_DNA"/>
</dbReference>
<gene>
    <name evidence="2" type="ORF">ACFPIE_16580</name>
</gene>
<dbReference type="SUPFAM" id="SSF52402">
    <property type="entry name" value="Adenine nucleotide alpha hydrolases-like"/>
    <property type="match status" value="1"/>
</dbReference>
<proteinExistence type="predicted"/>
<dbReference type="Gene3D" id="3.40.50.620">
    <property type="entry name" value="HUPs"/>
    <property type="match status" value="1"/>
</dbReference>
<evidence type="ECO:0000313" key="2">
    <source>
        <dbReference type="EMBL" id="MFC5345533.1"/>
    </source>
</evidence>
<dbReference type="Proteomes" id="UP001596152">
    <property type="component" value="Unassembled WGS sequence"/>
</dbReference>
<name>A0ABW0FYX8_9CAUL</name>
<reference evidence="3" key="1">
    <citation type="journal article" date="2019" name="Int. J. Syst. Evol. Microbiol.">
        <title>The Global Catalogue of Microorganisms (GCM) 10K type strain sequencing project: providing services to taxonomists for standard genome sequencing and annotation.</title>
        <authorList>
            <consortium name="The Broad Institute Genomics Platform"/>
            <consortium name="The Broad Institute Genome Sequencing Center for Infectious Disease"/>
            <person name="Wu L."/>
            <person name="Ma J."/>
        </authorList>
    </citation>
    <scope>NUCLEOTIDE SEQUENCE [LARGE SCALE GENOMIC DNA]</scope>
    <source>
        <strain evidence="3">JCM 12125</strain>
    </source>
</reference>
<accession>A0ABW0FYX8</accession>
<keyword evidence="3" id="KW-1185">Reference proteome</keyword>
<dbReference type="RefSeq" id="WP_374036522.1">
    <property type="nucleotide sequence ID" value="NZ_CP169082.1"/>
</dbReference>